<dbReference type="Gene3D" id="3.10.20.90">
    <property type="entry name" value="Phosphatidylinositol 3-kinase Catalytic Subunit, Chain A, domain 1"/>
    <property type="match status" value="1"/>
</dbReference>
<dbReference type="AlphaFoldDB" id="A0A433U9V6"/>
<dbReference type="InterPro" id="IPR035963">
    <property type="entry name" value="FERM_2"/>
</dbReference>
<feature type="compositionally biased region" description="Acidic residues" evidence="2">
    <location>
        <begin position="1199"/>
        <end position="1214"/>
    </location>
</feature>
<feature type="region of interest" description="Disordered" evidence="2">
    <location>
        <begin position="191"/>
        <end position="289"/>
    </location>
</feature>
<name>A0A433U9V6_ELYCH</name>
<dbReference type="SUPFAM" id="SSF50729">
    <property type="entry name" value="PH domain-like"/>
    <property type="match status" value="1"/>
</dbReference>
<dbReference type="OrthoDB" id="165498at2759"/>
<dbReference type="PANTHER" id="PTHR46900">
    <property type="entry name" value="TYROSINE-PROTEIN PHOSPHATASE NON-RECEPTOR TYPE 13"/>
    <property type="match status" value="1"/>
</dbReference>
<dbReference type="InterPro" id="IPR019747">
    <property type="entry name" value="FERM_CS"/>
</dbReference>
<evidence type="ECO:0000313" key="6">
    <source>
        <dbReference type="EMBL" id="RUS90593.1"/>
    </source>
</evidence>
<dbReference type="Pfam" id="PF00373">
    <property type="entry name" value="FERM_M"/>
    <property type="match status" value="1"/>
</dbReference>
<dbReference type="PROSITE" id="PS00661">
    <property type="entry name" value="FERM_2"/>
    <property type="match status" value="1"/>
</dbReference>
<dbReference type="InterPro" id="IPR018980">
    <property type="entry name" value="FERM_PH-like_C"/>
</dbReference>
<dbReference type="InterPro" id="IPR019748">
    <property type="entry name" value="FERM_central"/>
</dbReference>
<accession>A0A433U9V6</accession>
<feature type="compositionally biased region" description="Basic residues" evidence="2">
    <location>
        <begin position="243"/>
        <end position="253"/>
    </location>
</feature>
<dbReference type="PANTHER" id="PTHR46900:SF2">
    <property type="entry name" value="TYROSINE-PROTEIN PHOSPHATASE NON-RECEPTOR TYPE 13"/>
    <property type="match status" value="1"/>
</dbReference>
<dbReference type="EMBL" id="RQTK01000029">
    <property type="protein sequence ID" value="RUS90593.1"/>
    <property type="molecule type" value="Genomic_DNA"/>
</dbReference>
<dbReference type="InterPro" id="IPR052074">
    <property type="entry name" value="NonRcpt_TyrProt_Phosphatase"/>
</dbReference>
<dbReference type="Pfam" id="PF00595">
    <property type="entry name" value="PDZ"/>
    <property type="match status" value="1"/>
</dbReference>
<dbReference type="InterPro" id="IPR011993">
    <property type="entry name" value="PH-like_dom_sf"/>
</dbReference>
<dbReference type="PROSITE" id="PS51377">
    <property type="entry name" value="KIND"/>
    <property type="match status" value="1"/>
</dbReference>
<reference evidence="6 7" key="1">
    <citation type="submission" date="2019-01" db="EMBL/GenBank/DDBJ databases">
        <title>A draft genome assembly of the solar-powered sea slug Elysia chlorotica.</title>
        <authorList>
            <person name="Cai H."/>
            <person name="Li Q."/>
            <person name="Fang X."/>
            <person name="Li J."/>
            <person name="Curtis N.E."/>
            <person name="Altenburger A."/>
            <person name="Shibata T."/>
            <person name="Feng M."/>
            <person name="Maeda T."/>
            <person name="Schwartz J.A."/>
            <person name="Shigenobu S."/>
            <person name="Lundholm N."/>
            <person name="Nishiyama T."/>
            <person name="Yang H."/>
            <person name="Hasebe M."/>
            <person name="Li S."/>
            <person name="Pierce S.K."/>
            <person name="Wang J."/>
        </authorList>
    </citation>
    <scope>NUCLEOTIDE SEQUENCE [LARGE SCALE GENOMIC DNA]</scope>
    <source>
        <strain evidence="6">EC2010</strain>
        <tissue evidence="6">Whole organism of an adult</tissue>
    </source>
</reference>
<evidence type="ECO:0000313" key="7">
    <source>
        <dbReference type="Proteomes" id="UP000271974"/>
    </source>
</evidence>
<dbReference type="SMART" id="SM00750">
    <property type="entry name" value="KIND"/>
    <property type="match status" value="1"/>
</dbReference>
<dbReference type="Pfam" id="PF09380">
    <property type="entry name" value="FERM_C"/>
    <property type="match status" value="1"/>
</dbReference>
<evidence type="ECO:0000259" key="3">
    <source>
        <dbReference type="PROSITE" id="PS50057"/>
    </source>
</evidence>
<dbReference type="SUPFAM" id="SSF50156">
    <property type="entry name" value="PDZ domain-like"/>
    <property type="match status" value="1"/>
</dbReference>
<feature type="compositionally biased region" description="Low complexity" evidence="2">
    <location>
        <begin position="232"/>
        <end position="242"/>
    </location>
</feature>
<feature type="region of interest" description="Disordered" evidence="2">
    <location>
        <begin position="1004"/>
        <end position="1028"/>
    </location>
</feature>
<feature type="region of interest" description="Disordered" evidence="2">
    <location>
        <begin position="1194"/>
        <end position="1235"/>
    </location>
</feature>
<dbReference type="InterPro" id="IPR014352">
    <property type="entry name" value="FERM/acyl-CoA-bd_prot_sf"/>
</dbReference>
<dbReference type="Gene3D" id="1.20.80.10">
    <property type="match status" value="1"/>
</dbReference>
<feature type="domain" description="KIND" evidence="5">
    <location>
        <begin position="9"/>
        <end position="238"/>
    </location>
</feature>
<dbReference type="Gene3D" id="2.30.29.30">
    <property type="entry name" value="Pleckstrin-homology domain (PH domain)/Phosphotyrosine-binding domain (PTB)"/>
    <property type="match status" value="1"/>
</dbReference>
<dbReference type="InterPro" id="IPR000299">
    <property type="entry name" value="FERM_domain"/>
</dbReference>
<evidence type="ECO:0008006" key="8">
    <source>
        <dbReference type="Google" id="ProtNLM"/>
    </source>
</evidence>
<feature type="region of interest" description="Disordered" evidence="2">
    <location>
        <begin position="905"/>
        <end position="958"/>
    </location>
</feature>
<dbReference type="PROSITE" id="PS50057">
    <property type="entry name" value="FERM_3"/>
    <property type="match status" value="1"/>
</dbReference>
<dbReference type="Gene3D" id="1.10.510.10">
    <property type="entry name" value="Transferase(Phosphotransferase) domain 1"/>
    <property type="match status" value="1"/>
</dbReference>
<comment type="caution">
    <text evidence="6">The sequence shown here is derived from an EMBL/GenBank/DDBJ whole genome shotgun (WGS) entry which is preliminary data.</text>
</comment>
<proteinExistence type="predicted"/>
<sequence length="1273" mass="141665">MPGLTSLPLNLSEILEARRGPLRELEIWALLCQCSNALQDLIIKGEAGGENVFRKMVTPNTLMIRDNGTIQLTENVQNSQNSLYMAPELERLRGHLVSDAAFEKMFLYSLGRTLQVASEFGLQENEVLGISSDLDSLLQAMSERNAASRLSLLQILEACCLQANQNPNKLPHSLVLSRLYKSLLGGHHKRSFNDSNYGSDHSHEAVMSHQPGRARRPRPQVRHRHARRKRASTSSTSSPNSRSRSRSRSPGRRAGKEAAKPSGSRSELSEGEPGFLQHSGEFTGPRGAHATLTSSHLMNTSMTSTSSELSLLARRQQAPPYSAAHSVQGLLGLRQGSPAYQKYIRLKERQIRRRQAKSGQPPNVLDDVRSRLMTSPLLSSEMMENISESHSMASLMSYTLGAYKPYLHAELGSEAALNFYNDGGPETDSQMYSLLSSMDYGYPGIKARAVPGTVTHEDASRVHAGPPYLQRDLAPQELGHRVTPADAIEAAVPSVSVQRQDLGQAAATVAEEAGPSRMMEYHAGKHRDFNGYEYMHNLKKPAVHVPMPLQGDSLKNATLARRVTVIHLSGQKFEIVLDPSSTARQLFDTVIPYLELDDFFFFGLTYVAEGEHFFLDADTKLHKVAPEGWKEGPKAHQAYVTFNLNVRVKFYPESLADFRHVSSHHLVYLQLRRDVLEERVLVDPDNLFKLAGLALQAENGDFSKKSSAGEAQLEGSSTSTYFITEHYVPARVIKQTGASMAYTKIARRHKANAGVSRAQAEFEFVKLVQGLPEYGIHFYKLSKSKSQAEMIWVGLSQHNMAIAEPTASSARSVTQSHTWNDILKISFNKRRFSVQPKVEGLRGKPPKINFYTNSYRKGRYLLQFSAEQHRYEIRMKTRLNTGDTPEAMESEQQVVVGPETKNVAQPVESTETQTYVDPALQKLPDDDDDDDELDEDWDLHSKRDVDEPPQYRSRPPYQLPRMVEILGGEMSPLHASLTDLHSLGFDKQHLQALLDMSTATQGLDSVSASENEKVRASSPPKHPKATDVSPLGRRIFEVTLEKEQGHGVGITIVGGETTSSLDLGIFVKSIVPGGPAERDGRIKCGDRLIAIGATSLEGKQHHEAVAMIRDSGPKVTFLVSQVRPPGTVKKRNQLVSEREELDRKMRQSMLEYSRAGFGTRGGEEFSSLDDVDGNRIDIDETLLQFDNFMSDRNVHSVSEEEDDDEECHSDEENYPLEPPPTPPYLSSSTANTKASIQQQLYQNSRPQHYETLEQCVPGLVLQILGSSTLRQCL</sequence>
<feature type="compositionally biased region" description="Basic residues" evidence="2">
    <location>
        <begin position="212"/>
        <end position="231"/>
    </location>
</feature>
<dbReference type="Pfam" id="PF16474">
    <property type="entry name" value="KIND"/>
    <property type="match status" value="1"/>
</dbReference>
<feature type="domain" description="PDZ" evidence="4">
    <location>
        <begin position="1037"/>
        <end position="1123"/>
    </location>
</feature>
<keyword evidence="1" id="KW-0677">Repeat</keyword>
<feature type="domain" description="FERM" evidence="3">
    <location>
        <begin position="561"/>
        <end position="876"/>
    </location>
</feature>
<dbReference type="CDD" id="cd17101">
    <property type="entry name" value="FERM_F1_PTPN13_like"/>
    <property type="match status" value="1"/>
</dbReference>
<dbReference type="SMART" id="SM01196">
    <property type="entry name" value="FERM_C"/>
    <property type="match status" value="1"/>
</dbReference>
<dbReference type="Gene3D" id="2.30.42.10">
    <property type="match status" value="1"/>
</dbReference>
<dbReference type="STRING" id="188477.A0A433U9V6"/>
<dbReference type="PROSITE" id="PS50106">
    <property type="entry name" value="PDZ"/>
    <property type="match status" value="1"/>
</dbReference>
<keyword evidence="7" id="KW-1185">Reference proteome</keyword>
<dbReference type="SUPFAM" id="SSF54236">
    <property type="entry name" value="Ubiquitin-like"/>
    <property type="match status" value="1"/>
</dbReference>
<dbReference type="InterPro" id="IPR011019">
    <property type="entry name" value="KIND_dom"/>
</dbReference>
<dbReference type="InterPro" id="IPR036034">
    <property type="entry name" value="PDZ_sf"/>
</dbReference>
<dbReference type="SUPFAM" id="SSF47031">
    <property type="entry name" value="Second domain of FERM"/>
    <property type="match status" value="1"/>
</dbReference>
<evidence type="ECO:0000259" key="5">
    <source>
        <dbReference type="PROSITE" id="PS51377"/>
    </source>
</evidence>
<dbReference type="InterPro" id="IPR029071">
    <property type="entry name" value="Ubiquitin-like_domsf"/>
</dbReference>
<dbReference type="CDD" id="cd14473">
    <property type="entry name" value="FERM_B-lobe"/>
    <property type="match status" value="1"/>
</dbReference>
<dbReference type="SMART" id="SM00295">
    <property type="entry name" value="B41"/>
    <property type="match status" value="1"/>
</dbReference>
<protein>
    <recommendedName>
        <fullName evidence="8">FERM domain-containing protein</fullName>
    </recommendedName>
</protein>
<gene>
    <name evidence="6" type="ORF">EGW08_001681</name>
</gene>
<dbReference type="Pfam" id="PF09379">
    <property type="entry name" value="FERM_N"/>
    <property type="match status" value="1"/>
</dbReference>
<dbReference type="CDD" id="cd06694">
    <property type="entry name" value="PDZ1_PTPN13_FRMPD2-like"/>
    <property type="match status" value="1"/>
</dbReference>
<dbReference type="InterPro" id="IPR019749">
    <property type="entry name" value="Band_41_domain"/>
</dbReference>
<evidence type="ECO:0000259" key="4">
    <source>
        <dbReference type="PROSITE" id="PS50106"/>
    </source>
</evidence>
<evidence type="ECO:0000256" key="1">
    <source>
        <dbReference type="ARBA" id="ARBA00022737"/>
    </source>
</evidence>
<dbReference type="InterPro" id="IPR018979">
    <property type="entry name" value="FERM_N"/>
</dbReference>
<feature type="compositionally biased region" description="Acidic residues" evidence="2">
    <location>
        <begin position="925"/>
        <end position="937"/>
    </location>
</feature>
<dbReference type="InterPro" id="IPR001478">
    <property type="entry name" value="PDZ"/>
</dbReference>
<dbReference type="SMART" id="SM00228">
    <property type="entry name" value="PDZ"/>
    <property type="match status" value="1"/>
</dbReference>
<evidence type="ECO:0000256" key="2">
    <source>
        <dbReference type="SAM" id="MobiDB-lite"/>
    </source>
</evidence>
<organism evidence="6 7">
    <name type="scientific">Elysia chlorotica</name>
    <name type="common">Eastern emerald elysia</name>
    <name type="synonym">Sea slug</name>
    <dbReference type="NCBI Taxonomy" id="188477"/>
    <lineage>
        <taxon>Eukaryota</taxon>
        <taxon>Metazoa</taxon>
        <taxon>Spiralia</taxon>
        <taxon>Lophotrochozoa</taxon>
        <taxon>Mollusca</taxon>
        <taxon>Gastropoda</taxon>
        <taxon>Heterobranchia</taxon>
        <taxon>Euthyneura</taxon>
        <taxon>Panpulmonata</taxon>
        <taxon>Sacoglossa</taxon>
        <taxon>Placobranchoidea</taxon>
        <taxon>Plakobranchidae</taxon>
        <taxon>Elysia</taxon>
    </lineage>
</organism>
<dbReference type="Proteomes" id="UP000271974">
    <property type="component" value="Unassembled WGS sequence"/>
</dbReference>